<accession>C1E350</accession>
<dbReference type="GeneID" id="8242523"/>
<organism evidence="9 10">
    <name type="scientific">Micromonas commoda (strain RCC299 / NOUM17 / CCMP2709)</name>
    <name type="common">Picoplanktonic green alga</name>
    <dbReference type="NCBI Taxonomy" id="296587"/>
    <lineage>
        <taxon>Eukaryota</taxon>
        <taxon>Viridiplantae</taxon>
        <taxon>Chlorophyta</taxon>
        <taxon>Mamiellophyceae</taxon>
        <taxon>Mamiellales</taxon>
        <taxon>Mamiellaceae</taxon>
        <taxon>Micromonas</taxon>
    </lineage>
</organism>
<dbReference type="InParanoid" id="C1E350"/>
<dbReference type="KEGG" id="mis:MICPUN_80991"/>
<dbReference type="InterPro" id="IPR029063">
    <property type="entry name" value="SAM-dependent_MTases_sf"/>
</dbReference>
<feature type="non-terminal residue" evidence="9">
    <location>
        <position position="238"/>
    </location>
</feature>
<dbReference type="eggNOG" id="KOG1098">
    <property type="taxonomic scope" value="Eukaryota"/>
</dbReference>
<dbReference type="InterPro" id="IPR002877">
    <property type="entry name" value="RNA_MeTrfase_FtsJ_dom"/>
</dbReference>
<feature type="region of interest" description="Disordered" evidence="7">
    <location>
        <begin position="163"/>
        <end position="186"/>
    </location>
</feature>
<dbReference type="FunCoup" id="C1E350">
    <property type="interactions" value="20"/>
</dbReference>
<dbReference type="STRING" id="296587.C1E350"/>
<evidence type="ECO:0000313" key="10">
    <source>
        <dbReference type="Proteomes" id="UP000002009"/>
    </source>
</evidence>
<dbReference type="InterPro" id="IPR050082">
    <property type="entry name" value="RNA_methyltr_RlmE"/>
</dbReference>
<comment type="similarity">
    <text evidence="1">Belongs to the class I-like SAM-binding methyltransferase superfamily. RNA methyltransferase RlmE family.</text>
</comment>
<dbReference type="Proteomes" id="UP000002009">
    <property type="component" value="Chromosome 4"/>
</dbReference>
<dbReference type="AlphaFoldDB" id="C1E350"/>
<keyword evidence="4" id="KW-0808">Transferase</keyword>
<dbReference type="InterPro" id="IPR015507">
    <property type="entry name" value="rRNA-MeTfrase_E"/>
</dbReference>
<name>C1E350_MICCC</name>
<evidence type="ECO:0000313" key="9">
    <source>
        <dbReference type="EMBL" id="ACO62495.1"/>
    </source>
</evidence>
<evidence type="ECO:0000256" key="3">
    <source>
        <dbReference type="ARBA" id="ARBA00022603"/>
    </source>
</evidence>
<protein>
    <recommendedName>
        <fullName evidence="6">rRNA methyltransferase 2, mitochondrial</fullName>
    </recommendedName>
</protein>
<feature type="compositionally biased region" description="Basic and acidic residues" evidence="7">
    <location>
        <begin position="172"/>
        <end position="186"/>
    </location>
</feature>
<evidence type="ECO:0000256" key="6">
    <source>
        <dbReference type="ARBA" id="ARBA00041184"/>
    </source>
</evidence>
<dbReference type="RefSeq" id="XP_002501237.1">
    <property type="nucleotide sequence ID" value="XM_002501191.1"/>
</dbReference>
<evidence type="ECO:0000256" key="1">
    <source>
        <dbReference type="ARBA" id="ARBA00009258"/>
    </source>
</evidence>
<dbReference type="EMBL" id="CP001325">
    <property type="protein sequence ID" value="ACO62495.1"/>
    <property type="molecule type" value="Genomic_DNA"/>
</dbReference>
<keyword evidence="10" id="KW-1185">Reference proteome</keyword>
<keyword evidence="3" id="KW-0489">Methyltransferase</keyword>
<dbReference type="OMA" id="HRQTDHL"/>
<dbReference type="GO" id="GO:0008650">
    <property type="term" value="F:rRNA (uridine-2'-O-)-methyltransferase activity"/>
    <property type="evidence" value="ECO:0007669"/>
    <property type="project" value="TreeGrafter"/>
</dbReference>
<dbReference type="PANTHER" id="PTHR10920">
    <property type="entry name" value="RIBOSOMAL RNA METHYLTRANSFERASE"/>
    <property type="match status" value="1"/>
</dbReference>
<evidence type="ECO:0000256" key="7">
    <source>
        <dbReference type="SAM" id="MobiDB-lite"/>
    </source>
</evidence>
<sequence length="238" mass="25371">MGSRKTADFFAREAKKLGYAARSALKLKEIQDRFGVMRPGDAVLDLGCHPGAWTQVASERGAGSVVGVDLTTTRSDALGPRVDPRRTTLTVADVFDLDPPALRALCGSGGASPASRSRPFAAVLSDMAPSTSGDGVKDAALSYELAEQAVRLALGARALAVLDGDDDDDDREGDRDGDGHLEHDPGVLRKGGSLVVKLLEGPGGGRDDLQRVCKPQFESVKWFRPRATRRESREVFLV</sequence>
<dbReference type="Pfam" id="PF01728">
    <property type="entry name" value="FtsJ"/>
    <property type="match status" value="1"/>
</dbReference>
<dbReference type="HAMAP" id="MF_01547">
    <property type="entry name" value="RNA_methyltr_E"/>
    <property type="match status" value="1"/>
</dbReference>
<proteinExistence type="inferred from homology"/>
<dbReference type="SUPFAM" id="SSF53335">
    <property type="entry name" value="S-adenosyl-L-methionine-dependent methyltransferases"/>
    <property type="match status" value="1"/>
</dbReference>
<evidence type="ECO:0000256" key="2">
    <source>
        <dbReference type="ARBA" id="ARBA00022552"/>
    </source>
</evidence>
<evidence type="ECO:0000256" key="4">
    <source>
        <dbReference type="ARBA" id="ARBA00022679"/>
    </source>
</evidence>
<dbReference type="PANTHER" id="PTHR10920:SF18">
    <property type="entry name" value="RRNA METHYLTRANSFERASE 2, MITOCHONDRIAL"/>
    <property type="match status" value="1"/>
</dbReference>
<reference evidence="9 10" key="1">
    <citation type="journal article" date="2009" name="Science">
        <title>Green evolution and dynamic adaptations revealed by genomes of the marine picoeukaryotes Micromonas.</title>
        <authorList>
            <person name="Worden A.Z."/>
            <person name="Lee J.H."/>
            <person name="Mock T."/>
            <person name="Rouze P."/>
            <person name="Simmons M.P."/>
            <person name="Aerts A.L."/>
            <person name="Allen A.E."/>
            <person name="Cuvelier M.L."/>
            <person name="Derelle E."/>
            <person name="Everett M.V."/>
            <person name="Foulon E."/>
            <person name="Grimwood J."/>
            <person name="Gundlach H."/>
            <person name="Henrissat B."/>
            <person name="Napoli C."/>
            <person name="McDonald S.M."/>
            <person name="Parker M.S."/>
            <person name="Rombauts S."/>
            <person name="Salamov A."/>
            <person name="Von Dassow P."/>
            <person name="Badger J.H."/>
            <person name="Coutinho P.M."/>
            <person name="Demir E."/>
            <person name="Dubchak I."/>
            <person name="Gentemann C."/>
            <person name="Eikrem W."/>
            <person name="Gready J.E."/>
            <person name="John U."/>
            <person name="Lanier W."/>
            <person name="Lindquist E.A."/>
            <person name="Lucas S."/>
            <person name="Mayer K.F."/>
            <person name="Moreau H."/>
            <person name="Not F."/>
            <person name="Otillar R."/>
            <person name="Panaud O."/>
            <person name="Pangilinan J."/>
            <person name="Paulsen I."/>
            <person name="Piegu B."/>
            <person name="Poliakov A."/>
            <person name="Robbens S."/>
            <person name="Schmutz J."/>
            <person name="Toulza E."/>
            <person name="Wyss T."/>
            <person name="Zelensky A."/>
            <person name="Zhou K."/>
            <person name="Armbrust E.V."/>
            <person name="Bhattacharya D."/>
            <person name="Goodenough U.W."/>
            <person name="Van de Peer Y."/>
            <person name="Grigoriev I.V."/>
        </authorList>
    </citation>
    <scope>NUCLEOTIDE SEQUENCE [LARGE SCALE GENOMIC DNA]</scope>
    <source>
        <strain evidence="10">RCC299 / NOUM17</strain>
    </source>
</reference>
<gene>
    <name evidence="9" type="ORF">MICPUN_80991</name>
</gene>
<dbReference type="CDD" id="cd02440">
    <property type="entry name" value="AdoMet_MTases"/>
    <property type="match status" value="1"/>
</dbReference>
<feature type="domain" description="Ribosomal RNA methyltransferase FtsJ" evidence="8">
    <location>
        <begin position="19"/>
        <end position="238"/>
    </location>
</feature>
<dbReference type="Gene3D" id="3.40.50.150">
    <property type="entry name" value="Vaccinia Virus protein VP39"/>
    <property type="match status" value="1"/>
</dbReference>
<evidence type="ECO:0000256" key="5">
    <source>
        <dbReference type="ARBA" id="ARBA00022691"/>
    </source>
</evidence>
<keyword evidence="2" id="KW-0698">rRNA processing</keyword>
<evidence type="ECO:0000259" key="8">
    <source>
        <dbReference type="Pfam" id="PF01728"/>
    </source>
</evidence>
<keyword evidence="5" id="KW-0949">S-adenosyl-L-methionine</keyword>
<dbReference type="OrthoDB" id="20105at2759"/>